<dbReference type="EMBL" id="QTSX02006178">
    <property type="protein sequence ID" value="KAJ9055901.1"/>
    <property type="molecule type" value="Genomic_DNA"/>
</dbReference>
<evidence type="ECO:0000313" key="1">
    <source>
        <dbReference type="EMBL" id="KAJ9055901.1"/>
    </source>
</evidence>
<comment type="caution">
    <text evidence="1">The sequence shown here is derived from an EMBL/GenBank/DDBJ whole genome shotgun (WGS) entry which is preliminary data.</text>
</comment>
<gene>
    <name evidence="1" type="ORF">DSO57_1038534</name>
</gene>
<proteinExistence type="predicted"/>
<dbReference type="Proteomes" id="UP001165960">
    <property type="component" value="Unassembled WGS sequence"/>
</dbReference>
<accession>A0ACC2S0R1</accession>
<evidence type="ECO:0000313" key="2">
    <source>
        <dbReference type="Proteomes" id="UP001165960"/>
    </source>
</evidence>
<reference evidence="1" key="1">
    <citation type="submission" date="2022-04" db="EMBL/GenBank/DDBJ databases">
        <title>Genome of the entomopathogenic fungus Entomophthora muscae.</title>
        <authorList>
            <person name="Elya C."/>
            <person name="Lovett B.R."/>
            <person name="Lee E."/>
            <person name="Macias A.M."/>
            <person name="Hajek A.E."/>
            <person name="De Bivort B.L."/>
            <person name="Kasson M.T."/>
            <person name="De Fine Licht H.H."/>
            <person name="Stajich J.E."/>
        </authorList>
    </citation>
    <scope>NUCLEOTIDE SEQUENCE</scope>
    <source>
        <strain evidence="1">Berkeley</strain>
    </source>
</reference>
<organism evidence="1 2">
    <name type="scientific">Entomophthora muscae</name>
    <dbReference type="NCBI Taxonomy" id="34485"/>
    <lineage>
        <taxon>Eukaryota</taxon>
        <taxon>Fungi</taxon>
        <taxon>Fungi incertae sedis</taxon>
        <taxon>Zoopagomycota</taxon>
        <taxon>Entomophthoromycotina</taxon>
        <taxon>Entomophthoromycetes</taxon>
        <taxon>Entomophthorales</taxon>
        <taxon>Entomophthoraceae</taxon>
        <taxon>Entomophthora</taxon>
    </lineage>
</organism>
<keyword evidence="2" id="KW-1185">Reference proteome</keyword>
<sequence length="194" mass="22771">MQNFKVATCTELYQTPVLKAVKSLKELCFELNKRENKTSRDRQLIYEYSLLPCYSATTSKRLTQELNKVPYTAMDSLKLIDLLYDEDVNDTSQFYSFLKRDLAAILFINHPLYPDSLLDLTIRQILSTLVFNSKKNPDECTFDYRCRALDDYISPYGQLFLKELTGFVVSPFFTSSNSIQQYDKWIKYEEPRPI</sequence>
<protein>
    <submittedName>
        <fullName evidence="1">Uncharacterized protein</fullName>
    </submittedName>
</protein>
<name>A0ACC2S0R1_9FUNG</name>